<keyword evidence="3" id="KW-0285">Flavoprotein</keyword>
<dbReference type="PANTHER" id="PTHR43716">
    <property type="entry name" value="D-2-HYDROXYGLUTARATE DEHYDROGENASE, MITOCHONDRIAL"/>
    <property type="match status" value="1"/>
</dbReference>
<dbReference type="SUPFAM" id="SSF55103">
    <property type="entry name" value="FAD-linked oxidases, C-terminal domain"/>
    <property type="match status" value="1"/>
</dbReference>
<evidence type="ECO:0000256" key="4">
    <source>
        <dbReference type="ARBA" id="ARBA00022827"/>
    </source>
</evidence>
<keyword evidence="4" id="KW-0274">FAD</keyword>
<proteinExistence type="inferred from homology"/>
<evidence type="ECO:0000256" key="3">
    <source>
        <dbReference type="ARBA" id="ARBA00022630"/>
    </source>
</evidence>
<evidence type="ECO:0000259" key="6">
    <source>
        <dbReference type="Pfam" id="PF02913"/>
    </source>
</evidence>
<dbReference type="RefSeq" id="WP_282588982.1">
    <property type="nucleotide sequence ID" value="NZ_JAMOIM010000056.1"/>
</dbReference>
<dbReference type="GO" id="GO:0016491">
    <property type="term" value="F:oxidoreductase activity"/>
    <property type="evidence" value="ECO:0007669"/>
    <property type="project" value="UniProtKB-KW"/>
</dbReference>
<evidence type="ECO:0000256" key="2">
    <source>
        <dbReference type="ARBA" id="ARBA00008000"/>
    </source>
</evidence>
<evidence type="ECO:0000256" key="1">
    <source>
        <dbReference type="ARBA" id="ARBA00001974"/>
    </source>
</evidence>
<name>A0AA42CRL7_9HYPH</name>
<reference evidence="7" key="1">
    <citation type="submission" date="2022-05" db="EMBL/GenBank/DDBJ databases">
        <authorList>
            <person name="Pankratov T."/>
        </authorList>
    </citation>
    <scope>NUCLEOTIDE SEQUENCE</scope>
    <source>
        <strain evidence="7">BP6-180914</strain>
    </source>
</reference>
<comment type="cofactor">
    <cofactor evidence="1">
        <name>FAD</name>
        <dbReference type="ChEBI" id="CHEBI:57692"/>
    </cofactor>
</comment>
<keyword evidence="5" id="KW-0560">Oxidoreductase</keyword>
<dbReference type="InterPro" id="IPR051264">
    <property type="entry name" value="FAD-oxidored/transferase_4"/>
</dbReference>
<dbReference type="Proteomes" id="UP001165667">
    <property type="component" value="Unassembled WGS sequence"/>
</dbReference>
<feature type="domain" description="FAD-binding oxidoreductase/transferase type 4 C-terminal" evidence="6">
    <location>
        <begin position="13"/>
        <end position="103"/>
    </location>
</feature>
<comment type="caution">
    <text evidence="7">The sequence shown here is derived from an EMBL/GenBank/DDBJ whole genome shotgun (WGS) entry which is preliminary data.</text>
</comment>
<dbReference type="Gene3D" id="1.10.45.10">
    <property type="entry name" value="Vanillyl-alcohol Oxidase, Chain A, domain 4"/>
    <property type="match status" value="1"/>
</dbReference>
<comment type="similarity">
    <text evidence="2">Belongs to the FAD-binding oxidoreductase/transferase type 4 family.</text>
</comment>
<dbReference type="GO" id="GO:0022904">
    <property type="term" value="P:respiratory electron transport chain"/>
    <property type="evidence" value="ECO:0007669"/>
    <property type="project" value="TreeGrafter"/>
</dbReference>
<evidence type="ECO:0000256" key="5">
    <source>
        <dbReference type="ARBA" id="ARBA00023002"/>
    </source>
</evidence>
<gene>
    <name evidence="7" type="ORF">M8523_32370</name>
</gene>
<keyword evidence="8" id="KW-1185">Reference proteome</keyword>
<accession>A0AA42CRL7</accession>
<dbReference type="InterPro" id="IPR016164">
    <property type="entry name" value="FAD-linked_Oxase-like_C"/>
</dbReference>
<dbReference type="InterPro" id="IPR004113">
    <property type="entry name" value="FAD-bd_oxidored_4_C"/>
</dbReference>
<dbReference type="PANTHER" id="PTHR43716:SF1">
    <property type="entry name" value="D-2-HYDROXYGLUTARATE DEHYDROGENASE, MITOCHONDRIAL"/>
    <property type="match status" value="1"/>
</dbReference>
<evidence type="ECO:0000313" key="7">
    <source>
        <dbReference type="EMBL" id="MCW6512605.1"/>
    </source>
</evidence>
<evidence type="ECO:0000313" key="8">
    <source>
        <dbReference type="Proteomes" id="UP001165667"/>
    </source>
</evidence>
<protein>
    <recommendedName>
        <fullName evidence="6">FAD-binding oxidoreductase/transferase type 4 C-terminal domain-containing protein</fullName>
    </recommendedName>
</protein>
<dbReference type="GO" id="GO:0050660">
    <property type="term" value="F:flavin adenine dinucleotide binding"/>
    <property type="evidence" value="ECO:0007669"/>
    <property type="project" value="InterPro"/>
</dbReference>
<dbReference type="AlphaFoldDB" id="A0AA42CRL7"/>
<dbReference type="EMBL" id="JAMOIM010000056">
    <property type="protein sequence ID" value="MCW6512605.1"/>
    <property type="molecule type" value="Genomic_DNA"/>
</dbReference>
<sequence length="112" mass="11546">MGAEACEAILPGVRINPFGHLADGNIHYNLSPPEGQADFANKAEALGQALAELATAMSGSFAAEHGLGRAKVALADRTRSPVERALMARLKAAFDPAGTMNPGVLVHLSNAV</sequence>
<dbReference type="Gene3D" id="3.30.70.2740">
    <property type="match status" value="1"/>
</dbReference>
<organism evidence="7 8">
    <name type="scientific">Lichenifustis flavocetrariae</name>
    <dbReference type="NCBI Taxonomy" id="2949735"/>
    <lineage>
        <taxon>Bacteria</taxon>
        <taxon>Pseudomonadati</taxon>
        <taxon>Pseudomonadota</taxon>
        <taxon>Alphaproteobacteria</taxon>
        <taxon>Hyphomicrobiales</taxon>
        <taxon>Lichenihabitantaceae</taxon>
        <taxon>Lichenifustis</taxon>
    </lineage>
</organism>
<dbReference type="Pfam" id="PF02913">
    <property type="entry name" value="FAD-oxidase_C"/>
    <property type="match status" value="1"/>
</dbReference>
<dbReference type="InterPro" id="IPR016171">
    <property type="entry name" value="Vanillyl_alc_oxidase_C-sub2"/>
</dbReference>
<dbReference type="FunFam" id="1.10.45.10:FF:000001">
    <property type="entry name" value="D-lactate dehydrogenase mitochondrial"/>
    <property type="match status" value="1"/>
</dbReference>